<gene>
    <name evidence="2" type="primary">LOC100177807-001</name>
</gene>
<organism evidence="2">
    <name type="scientific">Phallusia mammillata</name>
    <dbReference type="NCBI Taxonomy" id="59560"/>
    <lineage>
        <taxon>Eukaryota</taxon>
        <taxon>Metazoa</taxon>
        <taxon>Chordata</taxon>
        <taxon>Tunicata</taxon>
        <taxon>Ascidiacea</taxon>
        <taxon>Phlebobranchia</taxon>
        <taxon>Ascidiidae</taxon>
        <taxon>Phallusia</taxon>
    </lineage>
</organism>
<keyword evidence="1" id="KW-0472">Membrane</keyword>
<accession>A0A6F9DHM3</accession>
<feature type="transmembrane region" description="Helical" evidence="1">
    <location>
        <begin position="44"/>
        <end position="64"/>
    </location>
</feature>
<keyword evidence="1" id="KW-0812">Transmembrane</keyword>
<dbReference type="EMBL" id="LR786543">
    <property type="protein sequence ID" value="CAB3261986.1"/>
    <property type="molecule type" value="mRNA"/>
</dbReference>
<evidence type="ECO:0000313" key="2">
    <source>
        <dbReference type="EMBL" id="CAB3261986.1"/>
    </source>
</evidence>
<evidence type="ECO:0000256" key="1">
    <source>
        <dbReference type="SAM" id="Phobius"/>
    </source>
</evidence>
<keyword evidence="1" id="KW-1133">Transmembrane helix</keyword>
<proteinExistence type="evidence at transcript level"/>
<name>A0A6F9DHM3_9ASCI</name>
<reference evidence="2" key="1">
    <citation type="submission" date="2020-04" db="EMBL/GenBank/DDBJ databases">
        <authorList>
            <person name="Neveu A P."/>
        </authorList>
    </citation>
    <scope>NUCLEOTIDE SEQUENCE</scope>
    <source>
        <tissue evidence="2">Whole embryo</tissue>
    </source>
</reference>
<sequence>MTAFNETVNKKLFQQISRWRSISLVTCTETFFTTEVRLPKIMEFWFIMLTLTLFFCVLTCFVGVTGDAKETFGIKLAPNECKNLKLLRTTRMLSINDYTIRNDEPKLIEGIIFVFTKSNKNLLICVSEQTGKMTFNTRRIDFNESNKKKPGLLNVTVDDGLFSTSDAKLLDPEKCTMFNYGKSLSVSVYISNKMFACDWKAGSTITHEVDNLKFECLNQSVKLCLMENFHGNKHFFLFSKFNESVKTEKFQVHRKGHDLGWVAGIVIVVVIAASAFGCIVWCKKRKNSKESARMDEVYTISQMKHAEQEQAFKV</sequence>
<dbReference type="AlphaFoldDB" id="A0A6F9DHM3"/>
<protein>
    <submittedName>
        <fullName evidence="2">Uncharacterized protein LOC100177807</fullName>
    </submittedName>
</protein>
<feature type="transmembrane region" description="Helical" evidence="1">
    <location>
        <begin position="259"/>
        <end position="282"/>
    </location>
</feature>